<dbReference type="AlphaFoldDB" id="A0A2H5TSK0"/>
<dbReference type="SUPFAM" id="SSF52047">
    <property type="entry name" value="RNI-like"/>
    <property type="match status" value="1"/>
</dbReference>
<reference evidence="1 2" key="1">
    <citation type="journal article" date="2013" name="Proc. Natl. Acad. Sci. U.S.A.">
        <title>Genome of an arbuscular mycorrhizal fungus provides insight into the oldest plant symbiosis.</title>
        <authorList>
            <person name="Tisserant E."/>
            <person name="Malbreil M."/>
            <person name="Kuo A."/>
            <person name="Kohler A."/>
            <person name="Symeonidi A."/>
            <person name="Balestrini R."/>
            <person name="Charron P."/>
            <person name="Duensing N."/>
            <person name="Frei Dit Frey N."/>
            <person name="Gianinazzi-Pearson V."/>
            <person name="Gilbert L.B."/>
            <person name="Handa Y."/>
            <person name="Herr J.R."/>
            <person name="Hijri M."/>
            <person name="Koul R."/>
            <person name="Kawaguchi M."/>
            <person name="Krajinski F."/>
            <person name="Lammers P.J."/>
            <person name="Masclaux F.G."/>
            <person name="Murat C."/>
            <person name="Morin E."/>
            <person name="Ndikumana S."/>
            <person name="Pagni M."/>
            <person name="Petitpierre D."/>
            <person name="Requena N."/>
            <person name="Rosikiewicz P."/>
            <person name="Riley R."/>
            <person name="Saito K."/>
            <person name="San Clemente H."/>
            <person name="Shapiro H."/>
            <person name="van Tuinen D."/>
            <person name="Becard G."/>
            <person name="Bonfante P."/>
            <person name="Paszkowski U."/>
            <person name="Shachar-Hill Y.Y."/>
            <person name="Tuskan G.A."/>
            <person name="Young P.W."/>
            <person name="Sanders I.R."/>
            <person name="Henrissat B."/>
            <person name="Rensing S.A."/>
            <person name="Grigoriev I.V."/>
            <person name="Corradi N."/>
            <person name="Roux C."/>
            <person name="Martin F."/>
        </authorList>
    </citation>
    <scope>NUCLEOTIDE SEQUENCE [LARGE SCALE GENOMIC DNA]</scope>
    <source>
        <strain evidence="1 2">DAOM 197198</strain>
    </source>
</reference>
<dbReference type="EMBL" id="AUPC02000161">
    <property type="protein sequence ID" value="POG67960.1"/>
    <property type="molecule type" value="Genomic_DNA"/>
</dbReference>
<accession>A0A2H5TSK0</accession>
<evidence type="ECO:0008006" key="3">
    <source>
        <dbReference type="Google" id="ProtNLM"/>
    </source>
</evidence>
<gene>
    <name evidence="1" type="ORF">GLOIN_2v1778777</name>
</gene>
<dbReference type="SMR" id="A0A2H5TSK0"/>
<reference evidence="1 2" key="2">
    <citation type="journal article" date="2018" name="New Phytol.">
        <title>High intraspecific genome diversity in the model arbuscular mycorrhizal symbiont Rhizophagus irregularis.</title>
        <authorList>
            <person name="Chen E.C.H."/>
            <person name="Morin E."/>
            <person name="Beaudet D."/>
            <person name="Noel J."/>
            <person name="Yildirir G."/>
            <person name="Ndikumana S."/>
            <person name="Charron P."/>
            <person name="St-Onge C."/>
            <person name="Giorgi J."/>
            <person name="Kruger M."/>
            <person name="Marton T."/>
            <person name="Ropars J."/>
            <person name="Grigoriev I.V."/>
            <person name="Hainaut M."/>
            <person name="Henrissat B."/>
            <person name="Roux C."/>
            <person name="Martin F."/>
            <person name="Corradi N."/>
        </authorList>
    </citation>
    <scope>NUCLEOTIDE SEQUENCE [LARGE SCALE GENOMIC DNA]</scope>
    <source>
        <strain evidence="1 2">DAOM 197198</strain>
    </source>
</reference>
<proteinExistence type="predicted"/>
<comment type="caution">
    <text evidence="1">The sequence shown here is derived from an EMBL/GenBank/DDBJ whole genome shotgun (WGS) entry which is preliminary data.</text>
</comment>
<keyword evidence="2" id="KW-1185">Reference proteome</keyword>
<sequence length="530" mass="62672">MPKLLIEIITEILNYVEEDDINTLHSIILINKDWCQVGISYLWEKSFNNVKYPFKNFYKIISIILFYLDEKQKNIFKIKDNRIGIPTKILFDYSYFIKQIDFNKLLNLIKIWLNNNKLFRPNLEKNHFINNNDYFIYNYSINYSIEVQEMLAFFESIFYIIIKRSKGIENLFIDINKTFFIPNDYFGILFNGIKEDNNRSLIGLKELICDGNFHKASIIDKIKECSHEIIHLKIYPWESSIYLTWNDDLKSRNIKELLQVQKCLKSLTYSTVSNFGRDTIKGLQGMIEDSLEIIKIHGDIITNDELKYLKKCKRLKKLSFMLIDFNFPINILSNILYPELEVIEFTCCEFTIDALENMKLFIKNNGKNLKEFQLNQDPSGIPGILLSVSENCYNLVNIFVNIRNRNNMLILLKIMSQCKNLQKIHVGYDGKPKFLADPFMNEFTQLCSSNLLELNLSNWRISLDIFETVLEKCVTFLKVLKISCDGDIKDLEIMVQIFSELHGRILKDFRIQEDEYDFDKLKLVEMTWLV</sequence>
<evidence type="ECO:0000313" key="1">
    <source>
        <dbReference type="EMBL" id="POG67960.1"/>
    </source>
</evidence>
<name>A0A2H5TSK0_RHIID</name>
<protein>
    <recommendedName>
        <fullName evidence="3">F-box domain-containing protein</fullName>
    </recommendedName>
</protein>
<organism evidence="1 2">
    <name type="scientific">Rhizophagus irregularis (strain DAOM 181602 / DAOM 197198 / MUCL 43194)</name>
    <name type="common">Arbuscular mycorrhizal fungus</name>
    <name type="synonym">Glomus intraradices</name>
    <dbReference type="NCBI Taxonomy" id="747089"/>
    <lineage>
        <taxon>Eukaryota</taxon>
        <taxon>Fungi</taxon>
        <taxon>Fungi incertae sedis</taxon>
        <taxon>Mucoromycota</taxon>
        <taxon>Glomeromycotina</taxon>
        <taxon>Glomeromycetes</taxon>
        <taxon>Glomerales</taxon>
        <taxon>Glomeraceae</taxon>
        <taxon>Rhizophagus</taxon>
    </lineage>
</organism>
<dbReference type="Proteomes" id="UP000018888">
    <property type="component" value="Unassembled WGS sequence"/>
</dbReference>
<dbReference type="VEuPathDB" id="FungiDB:RhiirFUN_012245"/>
<evidence type="ECO:0000313" key="2">
    <source>
        <dbReference type="Proteomes" id="UP000018888"/>
    </source>
</evidence>